<proteinExistence type="predicted"/>
<feature type="compositionally biased region" description="Polar residues" evidence="1">
    <location>
        <begin position="88"/>
        <end position="105"/>
    </location>
</feature>
<dbReference type="AlphaFoldDB" id="A0A0C2SD26"/>
<feature type="compositionally biased region" description="Polar residues" evidence="1">
    <location>
        <begin position="38"/>
        <end position="47"/>
    </location>
</feature>
<dbReference type="HOGENOM" id="CLU_106779_0_0_1"/>
<feature type="region of interest" description="Disordered" evidence="1">
    <location>
        <begin position="31"/>
        <end position="59"/>
    </location>
</feature>
<protein>
    <submittedName>
        <fullName evidence="2">Uncharacterized protein</fullName>
    </submittedName>
</protein>
<accession>A0A0C2SD26</accession>
<reference evidence="2 3" key="1">
    <citation type="submission" date="2014-04" db="EMBL/GenBank/DDBJ databases">
        <title>Evolutionary Origins and Diversification of the Mycorrhizal Mutualists.</title>
        <authorList>
            <consortium name="DOE Joint Genome Institute"/>
            <consortium name="Mycorrhizal Genomics Consortium"/>
            <person name="Kohler A."/>
            <person name="Kuo A."/>
            <person name="Nagy L.G."/>
            <person name="Floudas D."/>
            <person name="Copeland A."/>
            <person name="Barry K.W."/>
            <person name="Cichocki N."/>
            <person name="Veneault-Fourrey C."/>
            <person name="LaButti K."/>
            <person name="Lindquist E.A."/>
            <person name="Lipzen A."/>
            <person name="Lundell T."/>
            <person name="Morin E."/>
            <person name="Murat C."/>
            <person name="Riley R."/>
            <person name="Ohm R."/>
            <person name="Sun H."/>
            <person name="Tunlid A."/>
            <person name="Henrissat B."/>
            <person name="Grigoriev I.V."/>
            <person name="Hibbett D.S."/>
            <person name="Martin F."/>
        </authorList>
    </citation>
    <scope>NUCLEOTIDE SEQUENCE [LARGE SCALE GENOMIC DNA]</scope>
    <source>
        <strain evidence="2 3">Koide BX008</strain>
    </source>
</reference>
<organism evidence="2 3">
    <name type="scientific">Amanita muscaria (strain Koide BX008)</name>
    <dbReference type="NCBI Taxonomy" id="946122"/>
    <lineage>
        <taxon>Eukaryota</taxon>
        <taxon>Fungi</taxon>
        <taxon>Dikarya</taxon>
        <taxon>Basidiomycota</taxon>
        <taxon>Agaricomycotina</taxon>
        <taxon>Agaricomycetes</taxon>
        <taxon>Agaricomycetidae</taxon>
        <taxon>Agaricales</taxon>
        <taxon>Pluteineae</taxon>
        <taxon>Amanitaceae</taxon>
        <taxon>Amanita</taxon>
    </lineage>
</organism>
<name>A0A0C2SD26_AMAMK</name>
<evidence type="ECO:0000313" key="3">
    <source>
        <dbReference type="Proteomes" id="UP000054549"/>
    </source>
</evidence>
<feature type="region of interest" description="Disordered" evidence="1">
    <location>
        <begin position="88"/>
        <end position="130"/>
    </location>
</feature>
<sequence length="130" mass="13811">MSSLLLPALGSSPLSHGDIVRYHAGSAGQQHGIIVGSTPDNEGNHNLTPFLPPKPQQKTPEYISDTVVKVHPNNVAPTRISNPKLASQIANQHKQNPPSEVTRSTFPVKGSPNAQGRGLRGSPRKTGGRM</sequence>
<dbReference type="EMBL" id="KN818291">
    <property type="protein sequence ID" value="KIL60905.1"/>
    <property type="molecule type" value="Genomic_DNA"/>
</dbReference>
<evidence type="ECO:0000256" key="1">
    <source>
        <dbReference type="SAM" id="MobiDB-lite"/>
    </source>
</evidence>
<gene>
    <name evidence="2" type="ORF">M378DRAFT_13827</name>
</gene>
<evidence type="ECO:0000313" key="2">
    <source>
        <dbReference type="EMBL" id="KIL60905.1"/>
    </source>
</evidence>
<keyword evidence="3" id="KW-1185">Reference proteome</keyword>
<dbReference type="Proteomes" id="UP000054549">
    <property type="component" value="Unassembled WGS sequence"/>
</dbReference>
<dbReference type="InParanoid" id="A0A0C2SD26"/>